<gene>
    <name evidence="3" type="ORF">FKY71_15240</name>
</gene>
<dbReference type="PANTHER" id="PTHR43685:SF13">
    <property type="entry name" value="O ANTIGEN BIOSYNTHESIS RHAMNOSYLTRANSFERASE RFBN"/>
    <property type="match status" value="1"/>
</dbReference>
<dbReference type="GO" id="GO:0044010">
    <property type="term" value="P:single-species biofilm formation"/>
    <property type="evidence" value="ECO:0007669"/>
    <property type="project" value="TreeGrafter"/>
</dbReference>
<dbReference type="Pfam" id="PF00535">
    <property type="entry name" value="Glycos_transf_2"/>
    <property type="match status" value="2"/>
</dbReference>
<feature type="region of interest" description="Disordered" evidence="1">
    <location>
        <begin position="14"/>
        <end position="38"/>
    </location>
</feature>
<dbReference type="InterPro" id="IPR001173">
    <property type="entry name" value="Glyco_trans_2-like"/>
</dbReference>
<dbReference type="EMBL" id="VIFK01000263">
    <property type="protein sequence ID" value="TQE98169.1"/>
    <property type="molecule type" value="Genomic_DNA"/>
</dbReference>
<feature type="domain" description="Glycosyltransferase 2-like" evidence="2">
    <location>
        <begin position="65"/>
        <end position="191"/>
    </location>
</feature>
<dbReference type="Gene3D" id="3.90.550.10">
    <property type="entry name" value="Spore Coat Polysaccharide Biosynthesis Protein SpsA, Chain A"/>
    <property type="match status" value="2"/>
</dbReference>
<feature type="compositionally biased region" description="Polar residues" evidence="1">
    <location>
        <begin position="24"/>
        <end position="37"/>
    </location>
</feature>
<dbReference type="CDD" id="cd00761">
    <property type="entry name" value="Glyco_tranf_GTA_type"/>
    <property type="match status" value="2"/>
</dbReference>
<name>A0A540VN28_9GAMM</name>
<organism evidence="3 4">
    <name type="scientific">Spiribacter salinus</name>
    <dbReference type="NCBI Taxonomy" id="1335746"/>
    <lineage>
        <taxon>Bacteria</taxon>
        <taxon>Pseudomonadati</taxon>
        <taxon>Pseudomonadota</taxon>
        <taxon>Gammaproteobacteria</taxon>
        <taxon>Chromatiales</taxon>
        <taxon>Ectothiorhodospiraceae</taxon>
        <taxon>Spiribacter</taxon>
    </lineage>
</organism>
<feature type="domain" description="Glycosyltransferase 2-like" evidence="2">
    <location>
        <begin position="621"/>
        <end position="781"/>
    </location>
</feature>
<comment type="caution">
    <text evidence="3">The sequence shown here is derived from an EMBL/GenBank/DDBJ whole genome shotgun (WGS) entry which is preliminary data.</text>
</comment>
<evidence type="ECO:0000313" key="3">
    <source>
        <dbReference type="EMBL" id="TQE98169.1"/>
    </source>
</evidence>
<accession>A0A540VN28</accession>
<feature type="region of interest" description="Disordered" evidence="1">
    <location>
        <begin position="591"/>
        <end position="610"/>
    </location>
</feature>
<dbReference type="SUPFAM" id="SSF53448">
    <property type="entry name" value="Nucleotide-diphospho-sugar transferases"/>
    <property type="match status" value="3"/>
</dbReference>
<dbReference type="Proteomes" id="UP000315400">
    <property type="component" value="Unassembled WGS sequence"/>
</dbReference>
<protein>
    <submittedName>
        <fullName evidence="3">Glycosyltransferase</fullName>
    </submittedName>
</protein>
<keyword evidence="3" id="KW-0808">Transferase</keyword>
<evidence type="ECO:0000259" key="2">
    <source>
        <dbReference type="Pfam" id="PF00535"/>
    </source>
</evidence>
<reference evidence="3 4" key="1">
    <citation type="submission" date="2019-06" db="EMBL/GenBank/DDBJ databases">
        <title>Metagenome assembled Genome of Spiribacter salinus SL48-SHIP from the microbial mat of Salt Lake 48 (Novosibirsk region, Russia).</title>
        <authorList>
            <person name="Shipova A."/>
            <person name="Rozanov A.S."/>
            <person name="Bryanskaya A.V."/>
            <person name="Peltek S.E."/>
        </authorList>
    </citation>
    <scope>NUCLEOTIDE SEQUENCE [LARGE SCALE GENOMIC DNA]</scope>
    <source>
        <strain evidence="3">SL48-SHIP-2</strain>
    </source>
</reference>
<sequence>MLGMDPAEHYLKYGKLLGRPPGPTQSSRNGQTTQNSRDPALLDLQYAKGIISQSEPVRHPELVPILMPSHNNEQWLTRALHSALSQEGVEVEVVMIDDGSTDGSVRLARQIAQTAPNLKVISLLRNFGCYYARNIGVMYSEGAFITILDTDDIMAPDRIARQLDALKAVPDAVACRCQQRRWTPDYSIPISELKHGENSLIWRREVIERIGWYDTVRYSGDAEFRMRLQRTYGVDAVITIPNELYFTRTTDGSLTTDQDSRVFNYQENQLTVALSPQRKAYLDNFTAWQKNNRRNLHIPFPQASRPFKMGNDKQNASPSLHQQRIGAMASFPARRESLKAVLEKILPQLDELRLYLNDYDDIPDFAHHPKIRAVLGKDADGDLRDNGKFHGLPTEDNSYIFTLDDDLDYPKDYIARMIQYIEMLGRACVVGVHGVIFPRNEFTRLQQRKVFDFRKAHTGHFVDLLGTGTTAWHSSVFRPSLDEFATRGQCDLWFAAAAAKRNVPFFAVPRGENWLAEHVRYEESLYREALTRPDDYFKTYNSSIAPVLQKGRLRRKMVAHLGRCYDSDTLAAAGIAMPEDVTKAADDITATRRPTRRLAPLPTSGKRSEPTAAQEDLHFHIVIDGWNCRKYLTPCLRSVAQQLPADYSFDVTLIDDQSTDGTYEDLARTAILPNARLIRITENTGPAHARHIGISAIEDPDTIVVLLDMDDALEPHALRTVSKCYRDNPDCLLTIGNWHDQDGKVNPQEFYTAEEIDNQRIREIELFNATHLRTFRRRLYDAVEVSDLLDHEGKWLETCTDVALMYPLMDQCRSHEVTFIDEPIYRYTRKHGTGTLARFGKPHKVERLNWLKSKAPKARLTARRNTG</sequence>
<dbReference type="GO" id="GO:0016740">
    <property type="term" value="F:transferase activity"/>
    <property type="evidence" value="ECO:0007669"/>
    <property type="project" value="UniProtKB-KW"/>
</dbReference>
<proteinExistence type="predicted"/>
<dbReference type="InterPro" id="IPR029044">
    <property type="entry name" value="Nucleotide-diphossugar_trans"/>
</dbReference>
<dbReference type="AlphaFoldDB" id="A0A540VN28"/>
<evidence type="ECO:0000313" key="4">
    <source>
        <dbReference type="Proteomes" id="UP000315400"/>
    </source>
</evidence>
<evidence type="ECO:0000256" key="1">
    <source>
        <dbReference type="SAM" id="MobiDB-lite"/>
    </source>
</evidence>
<dbReference type="PANTHER" id="PTHR43685">
    <property type="entry name" value="GLYCOSYLTRANSFERASE"/>
    <property type="match status" value="1"/>
</dbReference>
<dbReference type="InterPro" id="IPR050834">
    <property type="entry name" value="Glycosyltransf_2"/>
</dbReference>